<dbReference type="KEGG" id="paca:ID47_02970"/>
<sequence>MQQPNNMFEDLRKDIYDSMKEVSPDISQKEWDPFGNTETQAKDNQDNIQRQNDFTNKMFFEAFSTSAGQWVLKYWKHKYLDQPTYSSQCDGEQSRNYAIWRDGQNYCPREAITRSIMATKG</sequence>
<accession>A0A077AWA7</accession>
<gene>
    <name evidence="2" type="ORF">ID47_02970</name>
</gene>
<dbReference type="RefSeq" id="WP_038463589.1">
    <property type="nucleotide sequence ID" value="NZ_CP008941.1"/>
</dbReference>
<feature type="region of interest" description="Disordered" evidence="1">
    <location>
        <begin position="26"/>
        <end position="49"/>
    </location>
</feature>
<keyword evidence="3" id="KW-1185">Reference proteome</keyword>
<organism evidence="2 3">
    <name type="scientific">Candidatus Odyssella acanthamoebae</name>
    <dbReference type="NCBI Taxonomy" id="91604"/>
    <lineage>
        <taxon>Bacteria</taxon>
        <taxon>Pseudomonadati</taxon>
        <taxon>Pseudomonadota</taxon>
        <taxon>Alphaproteobacteria</taxon>
        <taxon>Holosporales</taxon>
        <taxon>Candidatus Paracaedibacteraceae</taxon>
        <taxon>Candidatus Odyssella</taxon>
    </lineage>
</organism>
<dbReference type="EMBL" id="CP008941">
    <property type="protein sequence ID" value="AIK95918.1"/>
    <property type="molecule type" value="Genomic_DNA"/>
</dbReference>
<name>A0A077AWA7_9PROT</name>
<reference evidence="2 3" key="1">
    <citation type="submission" date="2014-07" db="EMBL/GenBank/DDBJ databases">
        <title>Comparative genomic insights into amoeba endosymbionts belonging to the families of Holosporaceae and Candidatus Midichloriaceae within Rickettsiales.</title>
        <authorList>
            <person name="Wang Z."/>
            <person name="Wu M."/>
        </authorList>
    </citation>
    <scope>NUCLEOTIDE SEQUENCE [LARGE SCALE GENOMIC DNA]</scope>
    <source>
        <strain evidence="2">PRA3</strain>
    </source>
</reference>
<evidence type="ECO:0000256" key="1">
    <source>
        <dbReference type="SAM" id="MobiDB-lite"/>
    </source>
</evidence>
<evidence type="ECO:0000313" key="3">
    <source>
        <dbReference type="Proteomes" id="UP000028926"/>
    </source>
</evidence>
<dbReference type="HOGENOM" id="CLU_2033833_0_0_5"/>
<dbReference type="STRING" id="91604.ID47_02970"/>
<proteinExistence type="predicted"/>
<evidence type="ECO:0000313" key="2">
    <source>
        <dbReference type="EMBL" id="AIK95918.1"/>
    </source>
</evidence>
<dbReference type="AlphaFoldDB" id="A0A077AWA7"/>
<protein>
    <submittedName>
        <fullName evidence="2">Uncharacterized protein</fullName>
    </submittedName>
</protein>
<dbReference type="Proteomes" id="UP000028926">
    <property type="component" value="Chromosome"/>
</dbReference>